<dbReference type="AlphaFoldDB" id="A0A1F5ZTQ2"/>
<accession>A0A1F5ZTQ2</accession>
<protein>
    <submittedName>
        <fullName evidence="1">Uncharacterized protein</fullName>
    </submittedName>
</protein>
<gene>
    <name evidence="1" type="ORF">A3D77_06480</name>
</gene>
<organism evidence="1 2">
    <name type="scientific">Candidatus Gottesmanbacteria bacterium RIFCSPHIGHO2_02_FULL_39_11</name>
    <dbReference type="NCBI Taxonomy" id="1798382"/>
    <lineage>
        <taxon>Bacteria</taxon>
        <taxon>Candidatus Gottesmaniibacteriota</taxon>
    </lineage>
</organism>
<dbReference type="STRING" id="1798382.A3D77_06480"/>
<sequence>MNKAYVSELLIVLVVVAISVAVASGNYLSAKQAENKVAAVNNCAKVAASVPQNGDFNGNVYKFCVEDSGYTTGIK</sequence>
<reference evidence="1 2" key="1">
    <citation type="journal article" date="2016" name="Nat. Commun.">
        <title>Thousands of microbial genomes shed light on interconnected biogeochemical processes in an aquifer system.</title>
        <authorList>
            <person name="Anantharaman K."/>
            <person name="Brown C.T."/>
            <person name="Hug L.A."/>
            <person name="Sharon I."/>
            <person name="Castelle C.J."/>
            <person name="Probst A.J."/>
            <person name="Thomas B.C."/>
            <person name="Singh A."/>
            <person name="Wilkins M.J."/>
            <person name="Karaoz U."/>
            <person name="Brodie E.L."/>
            <person name="Williams K.H."/>
            <person name="Hubbard S.S."/>
            <person name="Banfield J.F."/>
        </authorList>
    </citation>
    <scope>NUCLEOTIDE SEQUENCE [LARGE SCALE GENOMIC DNA]</scope>
</reference>
<dbReference type="EMBL" id="MFJL01000024">
    <property type="protein sequence ID" value="OGG15467.1"/>
    <property type="molecule type" value="Genomic_DNA"/>
</dbReference>
<dbReference type="InterPro" id="IPR045584">
    <property type="entry name" value="Pilin-like"/>
</dbReference>
<name>A0A1F5ZTQ2_9BACT</name>
<dbReference type="Proteomes" id="UP000176923">
    <property type="component" value="Unassembled WGS sequence"/>
</dbReference>
<evidence type="ECO:0000313" key="1">
    <source>
        <dbReference type="EMBL" id="OGG15467.1"/>
    </source>
</evidence>
<comment type="caution">
    <text evidence="1">The sequence shown here is derived from an EMBL/GenBank/DDBJ whole genome shotgun (WGS) entry which is preliminary data.</text>
</comment>
<proteinExistence type="predicted"/>
<dbReference type="SUPFAM" id="SSF54523">
    <property type="entry name" value="Pili subunits"/>
    <property type="match status" value="1"/>
</dbReference>
<evidence type="ECO:0000313" key="2">
    <source>
        <dbReference type="Proteomes" id="UP000176923"/>
    </source>
</evidence>